<evidence type="ECO:0000256" key="4">
    <source>
        <dbReference type="ARBA" id="ARBA00022801"/>
    </source>
</evidence>
<dbReference type="InterPro" id="IPR003607">
    <property type="entry name" value="HD/PDEase_dom"/>
</dbReference>
<dbReference type="InterPro" id="IPR023088">
    <property type="entry name" value="PDEase"/>
</dbReference>
<dbReference type="PANTHER" id="PTHR11347">
    <property type="entry name" value="CYCLIC NUCLEOTIDE PHOSPHODIESTERASE"/>
    <property type="match status" value="1"/>
</dbReference>
<dbReference type="Ensembl" id="ENSGACT00000000002.2">
    <property type="protein sequence ID" value="ENSGACP00000000002.2"/>
    <property type="gene ID" value="ENSGACG00000000002.2"/>
</dbReference>
<dbReference type="GO" id="GO:0007165">
    <property type="term" value="P:signal transduction"/>
    <property type="evidence" value="ECO:0007669"/>
    <property type="project" value="InterPro"/>
</dbReference>
<evidence type="ECO:0000313" key="14">
    <source>
        <dbReference type="Ensembl" id="ENSGACP00000000002.2"/>
    </source>
</evidence>
<evidence type="ECO:0000256" key="11">
    <source>
        <dbReference type="RuleBase" id="RU363067"/>
    </source>
</evidence>
<reference evidence="14 15" key="1">
    <citation type="journal article" date="2021" name="G3 (Bethesda)">
        <title>Improved contiguity of the threespine stickleback genome using long-read sequencing.</title>
        <authorList>
            <person name="Nath S."/>
            <person name="Shaw D.E."/>
            <person name="White M.A."/>
        </authorList>
    </citation>
    <scope>NUCLEOTIDE SEQUENCE [LARGE SCALE GENOMIC DNA]</scope>
    <source>
        <strain evidence="14 15">Lake Benthic</strain>
    </source>
</reference>
<dbReference type="AlphaFoldDB" id="G3N3Y5"/>
<comment type="similarity">
    <text evidence="1">Belongs to the cyclic nucleotide phosphodiesterase family. PDE1 subfamily.</text>
</comment>
<dbReference type="InterPro" id="IPR023174">
    <property type="entry name" value="PDEase_CS"/>
</dbReference>
<keyword evidence="5" id="KW-0114">cAMP</keyword>
<dbReference type="eggNOG" id="KOG3688">
    <property type="taxonomic scope" value="Eukaryota"/>
</dbReference>
<keyword evidence="2" id="KW-0140">cGMP</keyword>
<evidence type="ECO:0000256" key="6">
    <source>
        <dbReference type="ARBA" id="ARBA00033675"/>
    </source>
</evidence>
<evidence type="ECO:0000259" key="13">
    <source>
        <dbReference type="PROSITE" id="PS51845"/>
    </source>
</evidence>
<keyword evidence="4 11" id="KW-0378">Hydrolase</keyword>
<evidence type="ECO:0000256" key="3">
    <source>
        <dbReference type="ARBA" id="ARBA00022723"/>
    </source>
</evidence>
<feature type="binding site" evidence="10">
    <location>
        <position position="191"/>
    </location>
    <ligand>
        <name>Zn(2+)</name>
        <dbReference type="ChEBI" id="CHEBI:29105"/>
        <label>1</label>
    </ligand>
</feature>
<dbReference type="Pfam" id="PF00233">
    <property type="entry name" value="PDEase_I"/>
    <property type="match status" value="1"/>
</dbReference>
<accession>G3N3Y5</accession>
<feature type="binding site" evidence="10">
    <location>
        <position position="190"/>
    </location>
    <ligand>
        <name>Zn(2+)</name>
        <dbReference type="ChEBI" id="CHEBI:29105"/>
        <label>1</label>
    </ligand>
</feature>
<dbReference type="PRINTS" id="PR00387">
    <property type="entry name" value="PDIESTERASE1"/>
</dbReference>
<comment type="catalytic activity">
    <reaction evidence="6">
        <text>3',5'-cyclic AMP + H2O = AMP + H(+)</text>
        <dbReference type="Rhea" id="RHEA:25277"/>
        <dbReference type="ChEBI" id="CHEBI:15377"/>
        <dbReference type="ChEBI" id="CHEBI:15378"/>
        <dbReference type="ChEBI" id="CHEBI:58165"/>
        <dbReference type="ChEBI" id="CHEBI:456215"/>
    </reaction>
    <physiologicalReaction direction="left-to-right" evidence="6">
        <dbReference type="Rhea" id="RHEA:25278"/>
    </physiologicalReaction>
</comment>
<name>G3N3Y5_GASAC</name>
<evidence type="ECO:0000256" key="7">
    <source>
        <dbReference type="ARBA" id="ARBA00033684"/>
    </source>
</evidence>
<keyword evidence="15" id="KW-1185">Reference proteome</keyword>
<sequence>RNLDYAASVLEALCIEEARRLVDPEDQLGDIRSDSVPSEVRDWLASTFTRQTVVMLRRNEDKPRFRSIVHAVQAGIFVERFGLFGVFDATVMWNIWPFIVVYGDHALKLVFFELFTRYDLINRFKVPVCALISFVDSLEVGYSKHKNPYHNLTRAADVTQTIHYLLLKTGMVHWLSELEIFAIIFAAAIHDYEHTGTTNNFHIQTRSDTNYHVSAAYRLLQHSDDMNILSNLSKDEWRELRALVVEMVLATDMSCHFQQINGMKSHLQQHEAPDKAKASSLLLHTADISHPAKRWDLHHRWTTSLLEEFFRLGDKEAELGLPFSPLCDRKPTMVAQSQIGFIDFMVEPTFTVLTEMMEKTVTPLVEEASRSGTAAFRRWSDHSVSGSDGKRSSVKSTGSEGRCSLTTVDFKGLKVTWNKEIHHNRETPLSSFQLRAPSTAHRPRELNEPARRATELHHEEVKKNREILKRLVDRDVHLGDTRKV</sequence>
<evidence type="ECO:0000256" key="2">
    <source>
        <dbReference type="ARBA" id="ARBA00022535"/>
    </source>
</evidence>
<evidence type="ECO:0000256" key="1">
    <source>
        <dbReference type="ARBA" id="ARBA00010664"/>
    </source>
</evidence>
<organism evidence="14 15">
    <name type="scientific">Gasterosteus aculeatus aculeatus</name>
    <name type="common">three-spined stickleback</name>
    <dbReference type="NCBI Taxonomy" id="481459"/>
    <lineage>
        <taxon>Eukaryota</taxon>
        <taxon>Metazoa</taxon>
        <taxon>Chordata</taxon>
        <taxon>Craniata</taxon>
        <taxon>Vertebrata</taxon>
        <taxon>Euteleostomi</taxon>
        <taxon>Actinopterygii</taxon>
        <taxon>Neopterygii</taxon>
        <taxon>Teleostei</taxon>
        <taxon>Neoteleostei</taxon>
        <taxon>Acanthomorphata</taxon>
        <taxon>Eupercaria</taxon>
        <taxon>Perciformes</taxon>
        <taxon>Cottioidei</taxon>
        <taxon>Gasterosteales</taxon>
        <taxon>Gasterosteidae</taxon>
        <taxon>Gasterosteus</taxon>
    </lineage>
</organism>
<reference evidence="14" key="3">
    <citation type="submission" date="2025-09" db="UniProtKB">
        <authorList>
            <consortium name="Ensembl"/>
        </authorList>
    </citation>
    <scope>IDENTIFICATION</scope>
</reference>
<dbReference type="Gene3D" id="1.10.1300.10">
    <property type="entry name" value="3'5'-cyclic nucleotide phosphodiesterase, catalytic domain"/>
    <property type="match status" value="1"/>
</dbReference>
<feature type="active site" description="Proton donor" evidence="9">
    <location>
        <position position="150"/>
    </location>
</feature>
<protein>
    <recommendedName>
        <fullName evidence="11">Phosphodiesterase</fullName>
        <ecNumber evidence="11">3.1.4.-</ecNumber>
    </recommendedName>
</protein>
<dbReference type="PROSITE" id="PS51845">
    <property type="entry name" value="PDEASE_I_2"/>
    <property type="match status" value="1"/>
</dbReference>
<dbReference type="GO" id="GO:0004115">
    <property type="term" value="F:3',5'-cyclic-AMP phosphodiesterase activity"/>
    <property type="evidence" value="ECO:0007669"/>
    <property type="project" value="RHEA"/>
</dbReference>
<comment type="cofactor">
    <cofactor evidence="11">
        <name>a divalent metal cation</name>
        <dbReference type="ChEBI" id="CHEBI:60240"/>
    </cofactor>
    <text evidence="11">Binds 2 divalent metal cations per subunit. Site 1 may preferentially bind zinc ions, while site 2 has a preference for magnesium and/or manganese ions.</text>
</comment>
<dbReference type="InParanoid" id="G3N3Y5"/>
<dbReference type="GO" id="GO:0046872">
    <property type="term" value="F:metal ion binding"/>
    <property type="evidence" value="ECO:0007669"/>
    <property type="project" value="UniProtKB-KW"/>
</dbReference>
<evidence type="ECO:0000256" key="10">
    <source>
        <dbReference type="PIRSR" id="PIRSR623088-3"/>
    </source>
</evidence>
<comment type="catalytic activity">
    <reaction evidence="7">
        <text>3',5'-cyclic GMP + H2O = GMP + H(+)</text>
        <dbReference type="Rhea" id="RHEA:16957"/>
        <dbReference type="ChEBI" id="CHEBI:15377"/>
        <dbReference type="ChEBI" id="CHEBI:15378"/>
        <dbReference type="ChEBI" id="CHEBI:57746"/>
        <dbReference type="ChEBI" id="CHEBI:58115"/>
    </reaction>
    <physiologicalReaction direction="left-to-right" evidence="7">
        <dbReference type="Rhea" id="RHEA:16958"/>
    </physiologicalReaction>
</comment>
<dbReference type="EC" id="3.1.4.-" evidence="11"/>
<dbReference type="GeneTree" id="ENSGT00940000155331"/>
<dbReference type="STRING" id="69293.ENSGACP00000000002"/>
<feature type="binding site" evidence="10">
    <location>
        <position position="191"/>
    </location>
    <ligand>
        <name>Zn(2+)</name>
        <dbReference type="ChEBI" id="CHEBI:29105"/>
        <label>2</label>
    </ligand>
</feature>
<feature type="domain" description="PDEase" evidence="13">
    <location>
        <begin position="64"/>
        <end position="386"/>
    </location>
</feature>
<dbReference type="PROSITE" id="PS00126">
    <property type="entry name" value="PDEASE_I_1"/>
    <property type="match status" value="1"/>
</dbReference>
<evidence type="ECO:0000256" key="5">
    <source>
        <dbReference type="ARBA" id="ARBA00023149"/>
    </source>
</evidence>
<comment type="catalytic activity">
    <reaction evidence="8">
        <text>a nucleoside 3',5'-cyclic phosphate + H2O = a nucleoside 5'-phosphate + H(+)</text>
        <dbReference type="Rhea" id="RHEA:14653"/>
        <dbReference type="ChEBI" id="CHEBI:15377"/>
        <dbReference type="ChEBI" id="CHEBI:15378"/>
        <dbReference type="ChEBI" id="CHEBI:57867"/>
        <dbReference type="ChEBI" id="CHEBI:58464"/>
        <dbReference type="EC" id="3.1.4.17"/>
    </reaction>
    <physiologicalReaction direction="left-to-right" evidence="8">
        <dbReference type="Rhea" id="RHEA:14654"/>
    </physiologicalReaction>
</comment>
<reference evidence="14" key="2">
    <citation type="submission" date="2025-08" db="UniProtKB">
        <authorList>
            <consortium name="Ensembl"/>
        </authorList>
    </citation>
    <scope>IDENTIFICATION</scope>
</reference>
<feature type="binding site" evidence="10">
    <location>
        <position position="287"/>
    </location>
    <ligand>
        <name>Zn(2+)</name>
        <dbReference type="ChEBI" id="CHEBI:29105"/>
        <label>1</label>
    </ligand>
</feature>
<dbReference type="Pfam" id="PF08499">
    <property type="entry name" value="PDEase_I_N"/>
    <property type="match status" value="1"/>
</dbReference>
<dbReference type="InterPro" id="IPR002073">
    <property type="entry name" value="PDEase_catalytic_dom"/>
</dbReference>
<feature type="region of interest" description="Disordered" evidence="12">
    <location>
        <begin position="380"/>
        <end position="401"/>
    </location>
</feature>
<keyword evidence="3 10" id="KW-0479">Metal-binding</keyword>
<evidence type="ECO:0000256" key="12">
    <source>
        <dbReference type="SAM" id="MobiDB-lite"/>
    </source>
</evidence>
<dbReference type="GO" id="GO:0047555">
    <property type="term" value="F:3',5'-cyclic-GMP phosphodiesterase activity"/>
    <property type="evidence" value="ECO:0007669"/>
    <property type="project" value="RHEA"/>
</dbReference>
<dbReference type="OMA" id="CNSIMEG"/>
<proteinExistence type="inferred from homology"/>
<dbReference type="InterPro" id="IPR036971">
    <property type="entry name" value="PDEase_catalytic_dom_sf"/>
</dbReference>
<evidence type="ECO:0000256" key="9">
    <source>
        <dbReference type="PIRSR" id="PIRSR623088-1"/>
    </source>
</evidence>
<evidence type="ECO:0000256" key="8">
    <source>
        <dbReference type="ARBA" id="ARBA00033709"/>
    </source>
</evidence>
<dbReference type="Proteomes" id="UP000007635">
    <property type="component" value="Unassembled WGS sequence"/>
</dbReference>
<evidence type="ECO:0000313" key="15">
    <source>
        <dbReference type="Proteomes" id="UP000007635"/>
    </source>
</evidence>
<dbReference type="SUPFAM" id="SSF109604">
    <property type="entry name" value="HD-domain/PDEase-like"/>
    <property type="match status" value="1"/>
</dbReference>
<dbReference type="CDD" id="cd00077">
    <property type="entry name" value="HDc"/>
    <property type="match status" value="1"/>
</dbReference>
<dbReference type="InterPro" id="IPR013706">
    <property type="entry name" value="PDE1_N"/>
</dbReference>